<dbReference type="Gene3D" id="6.10.140.2220">
    <property type="match status" value="1"/>
</dbReference>
<reference evidence="6 7" key="1">
    <citation type="journal article" date="2016" name="Mol. Biol. Evol.">
        <title>Comparative Genomics of Early-Diverging Mushroom-Forming Fungi Provides Insights into the Origins of Lignocellulose Decay Capabilities.</title>
        <authorList>
            <person name="Nagy L.G."/>
            <person name="Riley R."/>
            <person name="Tritt A."/>
            <person name="Adam C."/>
            <person name="Daum C."/>
            <person name="Floudas D."/>
            <person name="Sun H."/>
            <person name="Yadav J.S."/>
            <person name="Pangilinan J."/>
            <person name="Larsson K.H."/>
            <person name="Matsuura K."/>
            <person name="Barry K."/>
            <person name="Labutti K."/>
            <person name="Kuo R."/>
            <person name="Ohm R.A."/>
            <person name="Bhattacharya S.S."/>
            <person name="Shirouzu T."/>
            <person name="Yoshinaga Y."/>
            <person name="Martin F.M."/>
            <person name="Grigoriev I.V."/>
            <person name="Hibbett D.S."/>
        </authorList>
    </citation>
    <scope>NUCLEOTIDE SEQUENCE [LARGE SCALE GENOMIC DNA]</scope>
    <source>
        <strain evidence="6 7">HHB10207 ss-3</strain>
    </source>
</reference>
<evidence type="ECO:0000256" key="2">
    <source>
        <dbReference type="ARBA" id="ARBA00022771"/>
    </source>
</evidence>
<evidence type="ECO:0000256" key="4">
    <source>
        <dbReference type="PROSITE-ProRule" id="PRU00134"/>
    </source>
</evidence>
<keyword evidence="2 4" id="KW-0863">Zinc-finger</keyword>
<keyword evidence="1" id="KW-0479">Metal-binding</keyword>
<dbReference type="InterPro" id="IPR002893">
    <property type="entry name" value="Znf_MYND"/>
</dbReference>
<dbReference type="PROSITE" id="PS50865">
    <property type="entry name" value="ZF_MYND_2"/>
    <property type="match status" value="1"/>
</dbReference>
<name>A0A166BBI0_9AGAM</name>
<dbReference type="OrthoDB" id="432970at2759"/>
<dbReference type="SUPFAM" id="SSF144232">
    <property type="entry name" value="HIT/MYND zinc finger-like"/>
    <property type="match status" value="1"/>
</dbReference>
<feature type="domain" description="MYND-type" evidence="5">
    <location>
        <begin position="5"/>
        <end position="41"/>
    </location>
</feature>
<dbReference type="AlphaFoldDB" id="A0A166BBI0"/>
<dbReference type="EMBL" id="KV428114">
    <property type="protein sequence ID" value="KZT36189.1"/>
    <property type="molecule type" value="Genomic_DNA"/>
</dbReference>
<gene>
    <name evidence="6" type="ORF">SISSUDRAFT_1130542</name>
</gene>
<organism evidence="6 7">
    <name type="scientific">Sistotremastrum suecicum HHB10207 ss-3</name>
    <dbReference type="NCBI Taxonomy" id="1314776"/>
    <lineage>
        <taxon>Eukaryota</taxon>
        <taxon>Fungi</taxon>
        <taxon>Dikarya</taxon>
        <taxon>Basidiomycota</taxon>
        <taxon>Agaricomycotina</taxon>
        <taxon>Agaricomycetes</taxon>
        <taxon>Sistotremastrales</taxon>
        <taxon>Sistotremastraceae</taxon>
        <taxon>Sistotremastrum</taxon>
    </lineage>
</organism>
<dbReference type="Proteomes" id="UP000076798">
    <property type="component" value="Unassembled WGS sequence"/>
</dbReference>
<accession>A0A166BBI0</accession>
<dbReference type="PROSITE" id="PS01360">
    <property type="entry name" value="ZF_MYND_1"/>
    <property type="match status" value="1"/>
</dbReference>
<protein>
    <recommendedName>
        <fullName evidence="5">MYND-type domain-containing protein</fullName>
    </recommendedName>
</protein>
<proteinExistence type="predicted"/>
<evidence type="ECO:0000313" key="7">
    <source>
        <dbReference type="Proteomes" id="UP000076798"/>
    </source>
</evidence>
<evidence type="ECO:0000259" key="5">
    <source>
        <dbReference type="PROSITE" id="PS50865"/>
    </source>
</evidence>
<dbReference type="GO" id="GO:0008270">
    <property type="term" value="F:zinc ion binding"/>
    <property type="evidence" value="ECO:0007669"/>
    <property type="project" value="UniProtKB-KW"/>
</dbReference>
<keyword evidence="3" id="KW-0862">Zinc</keyword>
<dbReference type="STRING" id="1314776.A0A166BBI0"/>
<evidence type="ECO:0000256" key="1">
    <source>
        <dbReference type="ARBA" id="ARBA00022723"/>
    </source>
</evidence>
<sequence>MPRSCVVCQTPTKKTCTGCSRIAYCSKPCQKKDWITHILQCDKPGREVTTADRLAGIIYNTSEYRDQQTIADWGFHLVRNREDEQSLTEVYYNVIRIIRVKPQTLHQWRIEGRLHAELVAAFRGAGRADSDATFVWLRRHPEVFVPQTERSNHLLRSNELAVALRKAWVYIGGSEKMCLHAMSAEVKTWPSTKNLCLTFYVVVLNGCRPPIETTEVWVKFGFCAFPEYENGIRLSLLYPLLLRTCTFDEFCEAFATSSLIALMDKKGFKDLRAIMPEEFATVLSQSPNRISCVWALKAFVLVPLEEPLPPGVLPFGFSNCKDSAEMKNLARFYVRVFNEWKVPPLELERAAAKDRIFDHLLKLPAVKISNAEKRFLKRVLETQNQLKWGGKLPPCTTYQT</sequence>
<evidence type="ECO:0000313" key="6">
    <source>
        <dbReference type="EMBL" id="KZT36189.1"/>
    </source>
</evidence>
<dbReference type="Pfam" id="PF01753">
    <property type="entry name" value="zf-MYND"/>
    <property type="match status" value="1"/>
</dbReference>
<keyword evidence="7" id="KW-1185">Reference proteome</keyword>
<evidence type="ECO:0000256" key="3">
    <source>
        <dbReference type="ARBA" id="ARBA00022833"/>
    </source>
</evidence>